<comment type="caution">
    <text evidence="13">The sequence shown here is derived from an EMBL/GenBank/DDBJ whole genome shotgun (WGS) entry which is preliminary data.</text>
</comment>
<dbReference type="SUPFAM" id="SSF56935">
    <property type="entry name" value="Porins"/>
    <property type="match status" value="1"/>
</dbReference>
<evidence type="ECO:0000256" key="8">
    <source>
        <dbReference type="ARBA" id="ARBA00023114"/>
    </source>
</evidence>
<dbReference type="Pfam" id="PF13609">
    <property type="entry name" value="Porin_4"/>
    <property type="match status" value="1"/>
</dbReference>
<keyword evidence="7" id="KW-0406">Ion transport</keyword>
<dbReference type="Gene3D" id="2.40.160.10">
    <property type="entry name" value="Porin"/>
    <property type="match status" value="1"/>
</dbReference>
<evidence type="ECO:0000256" key="7">
    <source>
        <dbReference type="ARBA" id="ARBA00023065"/>
    </source>
</evidence>
<dbReference type="Proteomes" id="UP001500631">
    <property type="component" value="Unassembled WGS sequence"/>
</dbReference>
<evidence type="ECO:0000313" key="14">
    <source>
        <dbReference type="Proteomes" id="UP001500631"/>
    </source>
</evidence>
<dbReference type="PANTHER" id="PTHR34501:SF9">
    <property type="entry name" value="MAJOR OUTER MEMBRANE PROTEIN P.IA"/>
    <property type="match status" value="1"/>
</dbReference>
<accession>A0ABP9MGV1</accession>
<name>A0ABP9MGV1_9GAMM</name>
<dbReference type="RefSeq" id="WP_345666782.1">
    <property type="nucleotide sequence ID" value="NZ_BAABKE010000001.1"/>
</dbReference>
<keyword evidence="14" id="KW-1185">Reference proteome</keyword>
<evidence type="ECO:0000259" key="12">
    <source>
        <dbReference type="Pfam" id="PF13609"/>
    </source>
</evidence>
<evidence type="ECO:0000313" key="13">
    <source>
        <dbReference type="EMBL" id="GAA5093966.1"/>
    </source>
</evidence>
<keyword evidence="10" id="KW-0998">Cell outer membrane</keyword>
<organism evidence="13 14">
    <name type="scientific">Wohlfahrtiimonas larvae</name>
    <dbReference type="NCBI Taxonomy" id="1157986"/>
    <lineage>
        <taxon>Bacteria</taxon>
        <taxon>Pseudomonadati</taxon>
        <taxon>Pseudomonadota</taxon>
        <taxon>Gammaproteobacteria</taxon>
        <taxon>Cardiobacteriales</taxon>
        <taxon>Ignatzschineriaceae</taxon>
        <taxon>Wohlfahrtiimonas</taxon>
    </lineage>
</organism>
<keyword evidence="3" id="KW-0813">Transport</keyword>
<keyword evidence="6 11" id="KW-0732">Signal</keyword>
<keyword evidence="4" id="KW-1134">Transmembrane beta strand</keyword>
<dbReference type="InterPro" id="IPR001702">
    <property type="entry name" value="Porin_Gram-ve"/>
</dbReference>
<evidence type="ECO:0000256" key="1">
    <source>
        <dbReference type="ARBA" id="ARBA00004571"/>
    </source>
</evidence>
<feature type="signal peptide" evidence="11">
    <location>
        <begin position="1"/>
        <end position="21"/>
    </location>
</feature>
<keyword evidence="5" id="KW-0812">Transmembrane</keyword>
<dbReference type="PANTHER" id="PTHR34501">
    <property type="entry name" value="PROTEIN YDDL-RELATED"/>
    <property type="match status" value="1"/>
</dbReference>
<evidence type="ECO:0000256" key="6">
    <source>
        <dbReference type="ARBA" id="ARBA00022729"/>
    </source>
</evidence>
<evidence type="ECO:0000256" key="3">
    <source>
        <dbReference type="ARBA" id="ARBA00022448"/>
    </source>
</evidence>
<evidence type="ECO:0000256" key="4">
    <source>
        <dbReference type="ARBA" id="ARBA00022452"/>
    </source>
</evidence>
<evidence type="ECO:0000256" key="10">
    <source>
        <dbReference type="ARBA" id="ARBA00023237"/>
    </source>
</evidence>
<evidence type="ECO:0000256" key="9">
    <source>
        <dbReference type="ARBA" id="ARBA00023136"/>
    </source>
</evidence>
<comment type="subunit">
    <text evidence="2">Homotrimer.</text>
</comment>
<evidence type="ECO:0000256" key="2">
    <source>
        <dbReference type="ARBA" id="ARBA00011233"/>
    </source>
</evidence>
<keyword evidence="8" id="KW-0626">Porin</keyword>
<comment type="subcellular location">
    <subcellularLocation>
        <location evidence="1">Cell outer membrane</location>
        <topology evidence="1">Multi-pass membrane protein</topology>
    </subcellularLocation>
</comment>
<feature type="chain" id="PRO_5046689545" evidence="11">
    <location>
        <begin position="22"/>
        <end position="412"/>
    </location>
</feature>
<feature type="domain" description="Porin" evidence="12">
    <location>
        <begin position="9"/>
        <end position="378"/>
    </location>
</feature>
<dbReference type="InterPro" id="IPR023614">
    <property type="entry name" value="Porin_dom_sf"/>
</dbReference>
<keyword evidence="9" id="KW-0472">Membrane</keyword>
<gene>
    <name evidence="13" type="primary">omp38</name>
    <name evidence="13" type="ORF">GCM10023338_01590</name>
</gene>
<dbReference type="InterPro" id="IPR033900">
    <property type="entry name" value="Gram_neg_porin_domain"/>
</dbReference>
<evidence type="ECO:0000256" key="11">
    <source>
        <dbReference type="SAM" id="SignalP"/>
    </source>
</evidence>
<evidence type="ECO:0000256" key="5">
    <source>
        <dbReference type="ARBA" id="ARBA00022692"/>
    </source>
</evidence>
<proteinExistence type="predicted"/>
<protein>
    <submittedName>
        <fullName evidence="13">Porin Omp38</fullName>
    </submittedName>
</protein>
<dbReference type="CDD" id="cd00342">
    <property type="entry name" value="gram_neg_porins"/>
    <property type="match status" value="1"/>
</dbReference>
<dbReference type="InterPro" id="IPR050298">
    <property type="entry name" value="Gram-neg_bact_OMP"/>
</dbReference>
<reference evidence="14" key="1">
    <citation type="journal article" date="2019" name="Int. J. Syst. Evol. Microbiol.">
        <title>The Global Catalogue of Microorganisms (GCM) 10K type strain sequencing project: providing services to taxonomists for standard genome sequencing and annotation.</title>
        <authorList>
            <consortium name="The Broad Institute Genomics Platform"/>
            <consortium name="The Broad Institute Genome Sequencing Center for Infectious Disease"/>
            <person name="Wu L."/>
            <person name="Ma J."/>
        </authorList>
    </citation>
    <scope>NUCLEOTIDE SEQUENCE [LARGE SCALE GENOMIC DNA]</scope>
    <source>
        <strain evidence="14">JCM 18424</strain>
    </source>
</reference>
<dbReference type="PRINTS" id="PR00182">
    <property type="entry name" value="ECOLNEIPORIN"/>
</dbReference>
<dbReference type="EMBL" id="BAABKE010000001">
    <property type="protein sequence ID" value="GAA5093966.1"/>
    <property type="molecule type" value="Genomic_DNA"/>
</dbReference>
<sequence>MKKSLVVVALAGAMAFTAASAETVLYGSIRMGMDVGKNHYGAQSDVWGNNIGAKRNKRGIDMQDYGSRLGLKGSEDLGNGMTVLYQLEWGFDGMASGQNGKGAFNRLAWVGISGDWGTVALGRQNNPFTESLNAGTEADELNGDLGTISALRYATGTVMMSSAGDNIEDFDAMPTRVGKSIAYVSPTWSGFNFVLAGIAEAPENVGYVTNASNRGMAYNSSKGFDIYTVGLNYEHESGFYAKAAYLGADLVKDNKRANTYGLNVGFKNEQFGVNADFGGGSRGRKATTDFAGNTLSGSPYKVSSTGWDLGAHFSFGPDYFSTIRATFGQAQVKYKGDRNEFLGTGEATKKNKMTVWAVGFEQKLSTRTKVWVEYAKENRKVFNDANNVDAWGNQQRTKDNRDTVSIGIRHDF</sequence>